<evidence type="ECO:0008006" key="6">
    <source>
        <dbReference type="Google" id="ProtNLM"/>
    </source>
</evidence>
<dbReference type="Gramene" id="Pp3c3_16810V3.1">
    <property type="protein sequence ID" value="PAC:32943078.CDS.1"/>
    <property type="gene ID" value="Pp3c3_16810"/>
</dbReference>
<dbReference type="PANTHER" id="PTHR34126:SF1">
    <property type="entry name" value="PEROXISOME BIOGENESIS PROTEIN 22"/>
    <property type="match status" value="1"/>
</dbReference>
<dbReference type="RefSeq" id="XP_024370646.1">
    <property type="nucleotide sequence ID" value="XM_024514878.2"/>
</dbReference>
<dbReference type="EMBL" id="ABEU02000003">
    <property type="protein sequence ID" value="PNR57537.1"/>
    <property type="molecule type" value="Genomic_DNA"/>
</dbReference>
<dbReference type="Pfam" id="PF22978">
    <property type="entry name" value="HAD_Pex22"/>
    <property type="match status" value="1"/>
</dbReference>
<dbReference type="PANTHER" id="PTHR34126">
    <property type="entry name" value="PEROXISOME BIOGENESIS PROTEIN 22"/>
    <property type="match status" value="1"/>
</dbReference>
<organism evidence="3">
    <name type="scientific">Physcomitrium patens</name>
    <name type="common">Spreading-leaved earth moss</name>
    <name type="synonym">Physcomitrella patens</name>
    <dbReference type="NCBI Taxonomy" id="3218"/>
    <lineage>
        <taxon>Eukaryota</taxon>
        <taxon>Viridiplantae</taxon>
        <taxon>Streptophyta</taxon>
        <taxon>Embryophyta</taxon>
        <taxon>Bryophyta</taxon>
        <taxon>Bryophytina</taxon>
        <taxon>Bryopsida</taxon>
        <taxon>Funariidae</taxon>
        <taxon>Funariales</taxon>
        <taxon>Funariaceae</taxon>
        <taxon>Physcomitrium</taxon>
    </lineage>
</organism>
<dbReference type="AlphaFoldDB" id="A0A2K1KUS1"/>
<dbReference type="STRING" id="3218.A0A2K1KUS1"/>
<evidence type="ECO:0000256" key="1">
    <source>
        <dbReference type="SAM" id="MobiDB-lite"/>
    </source>
</evidence>
<reference evidence="3 5" key="1">
    <citation type="journal article" date="2008" name="Science">
        <title>The Physcomitrella genome reveals evolutionary insights into the conquest of land by plants.</title>
        <authorList>
            <person name="Rensing S."/>
            <person name="Lang D."/>
            <person name="Zimmer A."/>
            <person name="Terry A."/>
            <person name="Salamov A."/>
            <person name="Shapiro H."/>
            <person name="Nishiyama T."/>
            <person name="Perroud P.-F."/>
            <person name="Lindquist E."/>
            <person name="Kamisugi Y."/>
            <person name="Tanahashi T."/>
            <person name="Sakakibara K."/>
            <person name="Fujita T."/>
            <person name="Oishi K."/>
            <person name="Shin-I T."/>
            <person name="Kuroki Y."/>
            <person name="Toyoda A."/>
            <person name="Suzuki Y."/>
            <person name="Hashimoto A."/>
            <person name="Yamaguchi K."/>
            <person name="Sugano A."/>
            <person name="Kohara Y."/>
            <person name="Fujiyama A."/>
            <person name="Anterola A."/>
            <person name="Aoki S."/>
            <person name="Ashton N."/>
            <person name="Barbazuk W.B."/>
            <person name="Barker E."/>
            <person name="Bennetzen J."/>
            <person name="Bezanilla M."/>
            <person name="Blankenship R."/>
            <person name="Cho S.H."/>
            <person name="Dutcher S."/>
            <person name="Estelle M."/>
            <person name="Fawcett J.A."/>
            <person name="Gundlach H."/>
            <person name="Hanada K."/>
            <person name="Heyl A."/>
            <person name="Hicks K.A."/>
            <person name="Hugh J."/>
            <person name="Lohr M."/>
            <person name="Mayer K."/>
            <person name="Melkozernov A."/>
            <person name="Murata T."/>
            <person name="Nelson D."/>
            <person name="Pils B."/>
            <person name="Prigge M."/>
            <person name="Reiss B."/>
            <person name="Renner T."/>
            <person name="Rombauts S."/>
            <person name="Rushton P."/>
            <person name="Sanderfoot A."/>
            <person name="Schween G."/>
            <person name="Shiu S.-H."/>
            <person name="Stueber K."/>
            <person name="Theodoulou F.L."/>
            <person name="Tu H."/>
            <person name="Van de Peer Y."/>
            <person name="Verrier P.J."/>
            <person name="Waters E."/>
            <person name="Wood A."/>
            <person name="Yang L."/>
            <person name="Cove D."/>
            <person name="Cuming A."/>
            <person name="Hasebe M."/>
            <person name="Lucas S."/>
            <person name="Mishler D.B."/>
            <person name="Reski R."/>
            <person name="Grigoriev I."/>
            <person name="Quatrano R.S."/>
            <person name="Boore J.L."/>
        </authorList>
    </citation>
    <scope>NUCLEOTIDE SEQUENCE [LARGE SCALE GENOMIC DNA]</scope>
    <source>
        <strain evidence="4 5">cv. Gransden 2004</strain>
    </source>
</reference>
<dbReference type="PaxDb" id="3218-PP1S25_339V6.1"/>
<sequence>MGDSIAEELVQLFRGINASLTVKLSHLLGFVFRNKNASSIGAAAGLAIALWWTWKCWRIPGARPHPRVDKRDGADAASASATRAPAGASMDSGPGALSTAVATSITQATQRGGPAEGRVSETDELSVAQIVRRQLNGSRKMTCQLLGVILEESSPEEVQKHAVVRPAVVEVLLEIARTCDLYLVARVVDDASEGLVMGALEAVGLFSEGKLNREKVLFCSTETGRTSFVRQLEPDWHVDTSRDINAGLAPFVRHQLHVSGGGASPIAPNVYVVESVEQYFSGAFCS</sequence>
<gene>
    <name evidence="4" type="primary">LOC112279997</name>
    <name evidence="2" type="ORF">PHYPA_004530</name>
    <name evidence="3" type="ORF">PHYPA_004531</name>
</gene>
<evidence type="ECO:0000313" key="3">
    <source>
        <dbReference type="EMBL" id="PNR57537.1"/>
    </source>
</evidence>
<protein>
    <recommendedName>
        <fullName evidence="6">Peroxisome biogenesis protein 22</fullName>
    </recommendedName>
</protein>
<dbReference type="GeneID" id="112279997"/>
<name>A0A2K1KUS1_PHYPA</name>
<evidence type="ECO:0000313" key="2">
    <source>
        <dbReference type="EMBL" id="PNR57536.1"/>
    </source>
</evidence>
<dbReference type="EnsemblPlants" id="Pp3c3_16810V3.2">
    <property type="protein sequence ID" value="PAC:32943079.CDS.1"/>
    <property type="gene ID" value="Pp3c3_16810"/>
</dbReference>
<dbReference type="EnsemblPlants" id="Pp3c3_16800V3.2">
    <property type="protein sequence ID" value="PAC:32942070.CDS.1"/>
    <property type="gene ID" value="Pp3c3_16800"/>
</dbReference>
<feature type="region of interest" description="Disordered" evidence="1">
    <location>
        <begin position="63"/>
        <end position="94"/>
    </location>
</feature>
<dbReference type="EnsemblPlants" id="Pp3c3_16800V3.1">
    <property type="protein sequence ID" value="PAC:32942069.CDS.1"/>
    <property type="gene ID" value="Pp3c3_16800"/>
</dbReference>
<accession>A0A2K1KUS1</accession>
<dbReference type="Proteomes" id="UP000006727">
    <property type="component" value="Chromosome 3"/>
</dbReference>
<reference evidence="3 5" key="2">
    <citation type="journal article" date="2018" name="Plant J.">
        <title>The Physcomitrella patens chromosome-scale assembly reveals moss genome structure and evolution.</title>
        <authorList>
            <person name="Lang D."/>
            <person name="Ullrich K.K."/>
            <person name="Murat F."/>
            <person name="Fuchs J."/>
            <person name="Jenkins J."/>
            <person name="Haas F.B."/>
            <person name="Piednoel M."/>
            <person name="Gundlach H."/>
            <person name="Van Bel M."/>
            <person name="Meyberg R."/>
            <person name="Vives C."/>
            <person name="Morata J."/>
            <person name="Symeonidi A."/>
            <person name="Hiss M."/>
            <person name="Muchero W."/>
            <person name="Kamisugi Y."/>
            <person name="Saleh O."/>
            <person name="Blanc G."/>
            <person name="Decker E.L."/>
            <person name="van Gessel N."/>
            <person name="Grimwood J."/>
            <person name="Hayes R.D."/>
            <person name="Graham S.W."/>
            <person name="Gunter L.E."/>
            <person name="McDaniel S.F."/>
            <person name="Hoernstein S.N.W."/>
            <person name="Larsson A."/>
            <person name="Li F.W."/>
            <person name="Perroud P.F."/>
            <person name="Phillips J."/>
            <person name="Ranjan P."/>
            <person name="Rokshar D.S."/>
            <person name="Rothfels C.J."/>
            <person name="Schneider L."/>
            <person name="Shu S."/>
            <person name="Stevenson D.W."/>
            <person name="Thummler F."/>
            <person name="Tillich M."/>
            <person name="Villarreal Aguilar J.C."/>
            <person name="Widiez T."/>
            <person name="Wong G.K."/>
            <person name="Wymore A."/>
            <person name="Zhang Y."/>
            <person name="Zimmer A.D."/>
            <person name="Quatrano R.S."/>
            <person name="Mayer K.F.X."/>
            <person name="Goodstein D."/>
            <person name="Casacuberta J.M."/>
            <person name="Vandepoele K."/>
            <person name="Reski R."/>
            <person name="Cuming A.C."/>
            <person name="Tuskan G.A."/>
            <person name="Maumus F."/>
            <person name="Salse J."/>
            <person name="Schmutz J."/>
            <person name="Rensing S.A."/>
        </authorList>
    </citation>
    <scope>NUCLEOTIDE SEQUENCE [LARGE SCALE GENOMIC DNA]</scope>
    <source>
        <strain evidence="4 5">cv. Gransden 2004</strain>
    </source>
</reference>
<dbReference type="InterPro" id="IPR037485">
    <property type="entry name" value="PEX22"/>
</dbReference>
<dbReference type="KEGG" id="ppp:112279996"/>
<proteinExistence type="predicted"/>
<evidence type="ECO:0000313" key="5">
    <source>
        <dbReference type="Proteomes" id="UP000006727"/>
    </source>
</evidence>
<keyword evidence="5" id="KW-1185">Reference proteome</keyword>
<dbReference type="EMBL" id="ABEU02000003">
    <property type="protein sequence ID" value="PNR57536.1"/>
    <property type="molecule type" value="Genomic_DNA"/>
</dbReference>
<dbReference type="Gramene" id="Pp3c3_16800V3.1">
    <property type="protein sequence ID" value="PAC:32942069.CDS.1"/>
    <property type="gene ID" value="Pp3c3_16800"/>
</dbReference>
<evidence type="ECO:0000313" key="4">
    <source>
        <dbReference type="EnsemblPlants" id="PAC:32942069.CDS.1"/>
    </source>
</evidence>
<dbReference type="EnsemblPlants" id="Pp3c3_16810V3.1">
    <property type="protein sequence ID" value="PAC:32943078.CDS.1"/>
    <property type="gene ID" value="Pp3c3_16810"/>
</dbReference>
<dbReference type="Gramene" id="Pp3c3_16800V3.2">
    <property type="protein sequence ID" value="PAC:32942070.CDS.1"/>
    <property type="gene ID" value="Pp3c3_16800"/>
</dbReference>
<reference evidence="4" key="3">
    <citation type="submission" date="2020-12" db="UniProtKB">
        <authorList>
            <consortium name="EnsemblPlants"/>
        </authorList>
    </citation>
    <scope>IDENTIFICATION</scope>
</reference>
<dbReference type="Gramene" id="Pp3c3_16810V3.2">
    <property type="protein sequence ID" value="PAC:32943079.CDS.1"/>
    <property type="gene ID" value="Pp3c3_16810"/>
</dbReference>
<dbReference type="OrthoDB" id="77656at2759"/>
<dbReference type="OMA" id="HEDNGMQ"/>
<feature type="compositionally biased region" description="Low complexity" evidence="1">
    <location>
        <begin position="75"/>
        <end position="88"/>
    </location>
</feature>
<dbReference type="GO" id="GO:0007031">
    <property type="term" value="P:peroxisome organization"/>
    <property type="evidence" value="ECO:0007669"/>
    <property type="project" value="InterPro"/>
</dbReference>